<evidence type="ECO:0000313" key="2">
    <source>
        <dbReference type="EMBL" id="MTE25806.1"/>
    </source>
</evidence>
<dbReference type="EMBL" id="WJYA01000002">
    <property type="protein sequence ID" value="MTE25806.1"/>
    <property type="molecule type" value="Genomic_DNA"/>
</dbReference>
<gene>
    <name evidence="2" type="ORF">F1003_02575</name>
</gene>
<keyword evidence="1" id="KW-0732">Signal</keyword>
<organism evidence="2 3">
    <name type="scientific">Winogradskyella ouciana</name>
    <dbReference type="NCBI Taxonomy" id="2608631"/>
    <lineage>
        <taxon>Bacteria</taxon>
        <taxon>Pseudomonadati</taxon>
        <taxon>Bacteroidota</taxon>
        <taxon>Flavobacteriia</taxon>
        <taxon>Flavobacteriales</taxon>
        <taxon>Flavobacteriaceae</taxon>
        <taxon>Winogradskyella</taxon>
    </lineage>
</organism>
<reference evidence="2 3" key="1">
    <citation type="submission" date="2019-11" db="EMBL/GenBank/DDBJ databases">
        <title>Winogradskyella ouciana sp. nov., isolated from the hadal seawater of the Mariana Trench.</title>
        <authorList>
            <person name="Liu R."/>
        </authorList>
    </citation>
    <scope>NUCLEOTIDE SEQUENCE [LARGE SCALE GENOMIC DNA]</scope>
    <source>
        <strain evidence="2 3">ZXX205</strain>
    </source>
</reference>
<dbReference type="RefSeq" id="WP_155087636.1">
    <property type="nucleotide sequence ID" value="NZ_WJYA01000002.1"/>
</dbReference>
<protein>
    <submittedName>
        <fullName evidence="2">Uncharacterized protein</fullName>
    </submittedName>
</protein>
<sequence length="227" mass="26213">MKRQVLFLAMVLLGITSATATTAGDAVLNGEDFKNARYRYAQPILFVERGVEFLIFPDGSFDFNTEAFSTVPGNYFYRRNRRGTNRTYGAPGTRYHRGERGVLVQHDRLGRVRRIGNVFINYDRQGRIKRVGSVYMSYRRGQLKQVGGLQILYNRYGDVIGTRGQVNFSNQGCGFCGVSGCTLDHFDSHSFDDDDWDDDWDNDDDYYYYRKNGKVKKQKKAKFKDFD</sequence>
<dbReference type="AlphaFoldDB" id="A0A7K1G948"/>
<evidence type="ECO:0000313" key="3">
    <source>
        <dbReference type="Proteomes" id="UP000447545"/>
    </source>
</evidence>
<name>A0A7K1G948_9FLAO</name>
<dbReference type="Proteomes" id="UP000447545">
    <property type="component" value="Unassembled WGS sequence"/>
</dbReference>
<feature type="signal peptide" evidence="1">
    <location>
        <begin position="1"/>
        <end position="20"/>
    </location>
</feature>
<keyword evidence="3" id="KW-1185">Reference proteome</keyword>
<evidence type="ECO:0000256" key="1">
    <source>
        <dbReference type="SAM" id="SignalP"/>
    </source>
</evidence>
<comment type="caution">
    <text evidence="2">The sequence shown here is derived from an EMBL/GenBank/DDBJ whole genome shotgun (WGS) entry which is preliminary data.</text>
</comment>
<proteinExistence type="predicted"/>
<accession>A0A7K1G948</accession>
<feature type="chain" id="PRO_5029518876" evidence="1">
    <location>
        <begin position="21"/>
        <end position="227"/>
    </location>
</feature>